<dbReference type="Gene3D" id="2.160.20.110">
    <property type="match status" value="1"/>
</dbReference>
<protein>
    <submittedName>
        <fullName evidence="2">Hemagglutinin domain-containing protein</fullName>
    </submittedName>
</protein>
<evidence type="ECO:0000313" key="3">
    <source>
        <dbReference type="Proteomes" id="UP000031130"/>
    </source>
</evidence>
<name>A0A0A8HZU0_CAMLA</name>
<dbReference type="OrthoDB" id="5363540at2"/>
<dbReference type="RefSeq" id="WP_039626920.1">
    <property type="nucleotide sequence ID" value="NZ_CP007775.1"/>
</dbReference>
<dbReference type="EMBL" id="CP007775">
    <property type="protein sequence ID" value="AJD02325.1"/>
    <property type="molecule type" value="Genomic_DNA"/>
</dbReference>
<organism evidence="2 3">
    <name type="scientific">Campylobacter lari NCTC 11845</name>
    <dbReference type="NCBI Taxonomy" id="1388749"/>
    <lineage>
        <taxon>Bacteria</taxon>
        <taxon>Pseudomonadati</taxon>
        <taxon>Campylobacterota</taxon>
        <taxon>Epsilonproteobacteria</taxon>
        <taxon>Campylobacterales</taxon>
        <taxon>Campylobacteraceae</taxon>
        <taxon>Campylobacter</taxon>
    </lineage>
</organism>
<dbReference type="AlphaFoldDB" id="A0A0A8HZU0"/>
<dbReference type="HOGENOM" id="CLU_004068_0_0_7"/>
<feature type="domain" description="Filamentous haemagglutinin FhaB/tRNA nuclease CdiA-like TPS" evidence="1">
    <location>
        <begin position="41"/>
        <end position="154"/>
    </location>
</feature>
<dbReference type="SMART" id="SM00912">
    <property type="entry name" value="Haemagg_act"/>
    <property type="match status" value="1"/>
</dbReference>
<dbReference type="Proteomes" id="UP000031130">
    <property type="component" value="Chromosome"/>
</dbReference>
<gene>
    <name evidence="2" type="ORF">UPTC3659_1498</name>
</gene>
<dbReference type="InterPro" id="IPR011050">
    <property type="entry name" value="Pectin_lyase_fold/virulence"/>
</dbReference>
<dbReference type="Gene3D" id="2.160.20.10">
    <property type="entry name" value="Single-stranded right-handed beta-helix, Pectin lyase-like"/>
    <property type="match status" value="1"/>
</dbReference>
<dbReference type="InterPro" id="IPR012334">
    <property type="entry name" value="Pectin_lyas_fold"/>
</dbReference>
<evidence type="ECO:0000313" key="2">
    <source>
        <dbReference type="EMBL" id="AJD02325.1"/>
    </source>
</evidence>
<sequence length="1134" mass="123696">MLIFIPRGGESNNFDLTSSCKKLSKQILLSNIVASLLFSSSFALPSGGKFTHGTSGSISINGKEMNIAGNKQNSIIQWGGGFNIGKGESVNFGGKSQNYLNIAHGTSKSTIEGLLNANGKNVFLINPNGVIITKTGTINANRFVASTSSMSDGDMTAFANMKNFNDGLSFSPIFKPHKAGNVVNMGNINANNVLLIGNKVDIQGGKLGNEKSKTHLVGNKVFVDFGKSIIQSDYNFISALDKSHVYISSVDYYNNVNKYNKANFVKGNYLTNAKNIEKFVSIGSDIDWWHFAKGWNENEQFRNTANEYRLINSIDFGGNQGKNYANYCIDGLGCTSMIVGNGDNRSYLKSFDKSFDGQGYTLKNINIDATVLSFDENMNVGLFGSSKGAVFKNINIDYMNGSIKSNGDYNSIAIGSFVGYGENSKFDKIKIYNINNIEIENNINGNYRHVFVGGFSGQLNRSNVSNIEISNINKIYGKNIQDSASALVGGFVGSVAGGSYSNIKISNINSIVSKTEGGVAIGTGNASKSGGFAGQSYGYDDDYINYKNIIVSNIKNIYSEAKDNQGSFSGGFIGDIAYSESDIFSNIVVDNISNIIAIGGKEGTRGGKMSNSGAGGFSGNIGLYYVNDKSKFSDIKINNIELIKSSGMLSSAGGFTADIHGGIYNNISVSNIKEISSDNNINGDPFGNREASSGGFSGNIASGEFGNIVITNIGSIFSNTMQNDSYSGIFVGNIESPYSNRNFSNIFIYISDNHNIRSNSTNGQSYIGKFYGNLNGQTTFNNIHVYHKAGELGNAVADQNSWGNTLDKINIHTYTNTNSGYTDFENKVSAELDKDGLHKDKDGNLVFTKDFNINSPSKPTTDPDVVLESDDVISAKDLNQWLDEIFAGNYWVDIKDLDKIQGLSESIIQSISFLEALYGQEGMKEILEKFHNDYKTAYSKYDKFKTNKAELLAFINDKLKPLVDSSNKALDQLKIIQEQLKTAIAKYNDYVKKVNENPAIKNEETLNALKAQVDKLNQISGELATTIAKNQITLKDWQDKASDDSNGQFTIKGQFDNVALLIPDLEKVTTNGNENDEYQKISRQIANLQKQTPTFEYEEEETEEVEEASLNQKNKACIVSDNFKTMNPCVVGSF</sequence>
<accession>A0A0A8HZU0</accession>
<proteinExistence type="predicted"/>
<evidence type="ECO:0000259" key="1">
    <source>
        <dbReference type="SMART" id="SM00912"/>
    </source>
</evidence>
<reference evidence="2 3" key="1">
    <citation type="journal article" date="2014" name="Genome Biol. Evol.">
        <title>Comparative Genomics of the Campylobacter lari Group.</title>
        <authorList>
            <person name="Miller W.G."/>
            <person name="Yee E."/>
            <person name="Chapman M.H."/>
            <person name="Smith T.P."/>
            <person name="Bono J.L."/>
            <person name="Huynh S."/>
            <person name="Parker C.T."/>
            <person name="Vandamme P."/>
            <person name="Luong K."/>
            <person name="Korlach J."/>
        </authorList>
    </citation>
    <scope>NUCLEOTIDE SEQUENCE [LARGE SCALE GENOMIC DNA]</scope>
    <source>
        <strain evidence="3">RM3659</strain>
    </source>
</reference>
<dbReference type="SUPFAM" id="SSF51126">
    <property type="entry name" value="Pectin lyase-like"/>
    <property type="match status" value="1"/>
</dbReference>
<dbReference type="Pfam" id="PF05860">
    <property type="entry name" value="TPS"/>
    <property type="match status" value="1"/>
</dbReference>
<dbReference type="KEGG" id="cln:UPTC3659_1498"/>
<dbReference type="InterPro" id="IPR008638">
    <property type="entry name" value="FhaB/CdiA-like_TPS"/>
</dbReference>
<dbReference type="NCBIfam" id="TIGR01901">
    <property type="entry name" value="adhes_NPXG"/>
    <property type="match status" value="1"/>
</dbReference>